<evidence type="ECO:0000313" key="4">
    <source>
        <dbReference type="Proteomes" id="UP001331561"/>
    </source>
</evidence>
<feature type="compositionally biased region" description="Low complexity" evidence="1">
    <location>
        <begin position="165"/>
        <end position="179"/>
    </location>
</feature>
<keyword evidence="4" id="KW-1185">Reference proteome</keyword>
<name>A0ABU6K586_9RHOO</name>
<feature type="transmembrane region" description="Helical" evidence="2">
    <location>
        <begin position="20"/>
        <end position="40"/>
    </location>
</feature>
<dbReference type="EMBL" id="JAYXHS010000002">
    <property type="protein sequence ID" value="MEC5386759.1"/>
    <property type="molecule type" value="Genomic_DNA"/>
</dbReference>
<feature type="region of interest" description="Disordered" evidence="1">
    <location>
        <begin position="165"/>
        <end position="192"/>
    </location>
</feature>
<evidence type="ECO:0000256" key="2">
    <source>
        <dbReference type="SAM" id="Phobius"/>
    </source>
</evidence>
<keyword evidence="2" id="KW-1133">Transmembrane helix</keyword>
<evidence type="ECO:0000256" key="1">
    <source>
        <dbReference type="SAM" id="MobiDB-lite"/>
    </source>
</evidence>
<reference evidence="3 4" key="1">
    <citation type="submission" date="2024-01" db="EMBL/GenBank/DDBJ databases">
        <title>Uliginosibacterium soil sp. nov.</title>
        <authorList>
            <person name="Lv Y."/>
        </authorList>
    </citation>
    <scope>NUCLEOTIDE SEQUENCE [LARGE SCALE GENOMIC DNA]</scope>
    <source>
        <strain evidence="3 4">H3</strain>
    </source>
</reference>
<proteinExistence type="predicted"/>
<gene>
    <name evidence="3" type="ORF">VVD49_13575</name>
</gene>
<evidence type="ECO:0000313" key="3">
    <source>
        <dbReference type="EMBL" id="MEC5386759.1"/>
    </source>
</evidence>
<keyword evidence="2" id="KW-0472">Membrane</keyword>
<comment type="caution">
    <text evidence="3">The sequence shown here is derived from an EMBL/GenBank/DDBJ whole genome shotgun (WGS) entry which is preliminary data.</text>
</comment>
<organism evidence="3 4">
    <name type="scientific">Uliginosibacterium silvisoli</name>
    <dbReference type="NCBI Taxonomy" id="3114758"/>
    <lineage>
        <taxon>Bacteria</taxon>
        <taxon>Pseudomonadati</taxon>
        <taxon>Pseudomonadota</taxon>
        <taxon>Betaproteobacteria</taxon>
        <taxon>Rhodocyclales</taxon>
        <taxon>Zoogloeaceae</taxon>
        <taxon>Uliginosibacterium</taxon>
    </lineage>
</organism>
<protein>
    <submittedName>
        <fullName evidence="3">Type II secretion system protein</fullName>
    </submittedName>
</protein>
<sequence length="192" mass="21453">MKAAQRTSSLRTGRHRMRGFAYLFLLFALAIVGLLLASFGQNWSTTTQRQREAELLFIGKQFSQAMASYKAHSPEGTPTAPVALEDLLEDKRFPFPVRHMRQIFRDPMTGKRDWDVQIADGRVVGLRSHSQKEAIRSKLPDYVVLPSDAGDTPVYHDWMFIAAESEPAATPSSPKSNSPPTTPRPADGAQFH</sequence>
<accession>A0ABU6K586</accession>
<keyword evidence="2" id="KW-0812">Transmembrane</keyword>
<dbReference type="RefSeq" id="WP_327599718.1">
    <property type="nucleotide sequence ID" value="NZ_JAYXHS010000002.1"/>
</dbReference>
<dbReference type="Proteomes" id="UP001331561">
    <property type="component" value="Unassembled WGS sequence"/>
</dbReference>